<evidence type="ECO:0000256" key="2">
    <source>
        <dbReference type="SAM" id="MobiDB-lite"/>
    </source>
</evidence>
<sequence length="210" mass="22352">MRLTLAAFAVVAFAVPAGAQQGQQGSVTSAFSGFSAKSNEPVNVEADNLEVRDQEQAAVFSGNVELKQAGSTLNARKLTIYYYKKGEGPKQASADKGEGQKQASADKVARPTQGETKGAEGAPEAGRDIRRMEAEGDVVVTQRNQRATGARGTFDVEANKVELSGGVVVNQDDNVIRGERLRVDLTTQTSRIEGGGGRVQGVFKPRQQQR</sequence>
<dbReference type="Proteomes" id="UP000289708">
    <property type="component" value="Unassembled WGS sequence"/>
</dbReference>
<name>A0A4V1KJW6_9HYPH</name>
<dbReference type="GO" id="GO:0030288">
    <property type="term" value="C:outer membrane-bounded periplasmic space"/>
    <property type="evidence" value="ECO:0007669"/>
    <property type="project" value="TreeGrafter"/>
</dbReference>
<evidence type="ECO:0000256" key="3">
    <source>
        <dbReference type="SAM" id="SignalP"/>
    </source>
</evidence>
<feature type="region of interest" description="Disordered" evidence="2">
    <location>
        <begin position="189"/>
        <end position="210"/>
    </location>
</feature>
<keyword evidence="1 3" id="KW-0732">Signal</keyword>
<dbReference type="GO" id="GO:0009279">
    <property type="term" value="C:cell outer membrane"/>
    <property type="evidence" value="ECO:0007669"/>
    <property type="project" value="TreeGrafter"/>
</dbReference>
<feature type="region of interest" description="Disordered" evidence="2">
    <location>
        <begin position="88"/>
        <end position="136"/>
    </location>
</feature>
<feature type="signal peptide" evidence="3">
    <location>
        <begin position="1"/>
        <end position="19"/>
    </location>
</feature>
<protein>
    <recommendedName>
        <fullName evidence="4">Organic solvent tolerance-like N-terminal domain-containing protein</fullName>
    </recommendedName>
</protein>
<dbReference type="EMBL" id="RYFI01000001">
    <property type="protein sequence ID" value="RXF75622.1"/>
    <property type="molecule type" value="Genomic_DNA"/>
</dbReference>
<dbReference type="OrthoDB" id="9811926at2"/>
<dbReference type="GO" id="GO:0015920">
    <property type="term" value="P:lipopolysaccharide transport"/>
    <property type="evidence" value="ECO:0007669"/>
    <property type="project" value="TreeGrafter"/>
</dbReference>
<organism evidence="5 6">
    <name type="scientific">Hansschlegelia zhihuaiae</name>
    <dbReference type="NCBI Taxonomy" id="405005"/>
    <lineage>
        <taxon>Bacteria</taxon>
        <taxon>Pseudomonadati</taxon>
        <taxon>Pseudomonadota</taxon>
        <taxon>Alphaproteobacteria</taxon>
        <taxon>Hyphomicrobiales</taxon>
        <taxon>Methylopilaceae</taxon>
        <taxon>Hansschlegelia</taxon>
    </lineage>
</organism>
<dbReference type="GO" id="GO:0017089">
    <property type="term" value="F:glycolipid transfer activity"/>
    <property type="evidence" value="ECO:0007669"/>
    <property type="project" value="TreeGrafter"/>
</dbReference>
<dbReference type="Pfam" id="PF03968">
    <property type="entry name" value="LptD_N"/>
    <property type="match status" value="1"/>
</dbReference>
<evidence type="ECO:0000256" key="1">
    <source>
        <dbReference type="ARBA" id="ARBA00022729"/>
    </source>
</evidence>
<dbReference type="InterPro" id="IPR052037">
    <property type="entry name" value="LPS_export_LptA"/>
</dbReference>
<dbReference type="PANTHER" id="PTHR36504:SF1">
    <property type="entry name" value="LIPOPOLYSACCHARIDE EXPORT SYSTEM PROTEIN LPTA"/>
    <property type="match status" value="1"/>
</dbReference>
<dbReference type="InterPro" id="IPR005653">
    <property type="entry name" value="OstA-like_N"/>
</dbReference>
<feature type="compositionally biased region" description="Basic and acidic residues" evidence="2">
    <location>
        <begin position="125"/>
        <end position="134"/>
    </location>
</feature>
<evidence type="ECO:0000313" key="5">
    <source>
        <dbReference type="EMBL" id="RXF75622.1"/>
    </source>
</evidence>
<evidence type="ECO:0000259" key="4">
    <source>
        <dbReference type="Pfam" id="PF03968"/>
    </source>
</evidence>
<evidence type="ECO:0000313" key="6">
    <source>
        <dbReference type="Proteomes" id="UP000289708"/>
    </source>
</evidence>
<feature type="domain" description="Organic solvent tolerance-like N-terminal" evidence="4">
    <location>
        <begin position="43"/>
        <end position="188"/>
    </location>
</feature>
<dbReference type="PANTHER" id="PTHR36504">
    <property type="entry name" value="LIPOPOLYSACCHARIDE EXPORT SYSTEM PROTEIN LPTA"/>
    <property type="match status" value="1"/>
</dbReference>
<gene>
    <name evidence="5" type="ORF">EK403_01930</name>
</gene>
<reference evidence="5 6" key="1">
    <citation type="submission" date="2018-12" db="EMBL/GenBank/DDBJ databases">
        <title>bacterium Hansschlegelia zhihuaiae S113.</title>
        <authorList>
            <person name="He J."/>
        </authorList>
    </citation>
    <scope>NUCLEOTIDE SEQUENCE [LARGE SCALE GENOMIC DNA]</scope>
    <source>
        <strain evidence="5 6">S 113</strain>
    </source>
</reference>
<dbReference type="Gene3D" id="2.60.450.10">
    <property type="entry name" value="Lipopolysaccharide (LPS) transport protein A like domain"/>
    <property type="match status" value="1"/>
</dbReference>
<dbReference type="RefSeq" id="WP_128775801.1">
    <property type="nucleotide sequence ID" value="NZ_RYFI01000001.1"/>
</dbReference>
<comment type="caution">
    <text evidence="5">The sequence shown here is derived from an EMBL/GenBank/DDBJ whole genome shotgun (WGS) entry which is preliminary data.</text>
</comment>
<accession>A0A4V1KJW6</accession>
<feature type="chain" id="PRO_5020201058" description="Organic solvent tolerance-like N-terminal domain-containing protein" evidence="3">
    <location>
        <begin position="20"/>
        <end position="210"/>
    </location>
</feature>
<proteinExistence type="predicted"/>
<feature type="compositionally biased region" description="Basic and acidic residues" evidence="2">
    <location>
        <begin position="88"/>
        <end position="99"/>
    </location>
</feature>
<dbReference type="AlphaFoldDB" id="A0A4V1KJW6"/>
<keyword evidence="6" id="KW-1185">Reference proteome</keyword>